<reference evidence="1 2" key="1">
    <citation type="submission" date="2016-09" db="EMBL/GenBank/DDBJ databases">
        <authorList>
            <person name="Capua I."/>
            <person name="De Benedictis P."/>
            <person name="Joannis T."/>
            <person name="Lombin L.H."/>
            <person name="Cattoli G."/>
        </authorList>
    </citation>
    <scope>NUCLEOTIDE SEQUENCE [LARGE SCALE GENOMIC DNA]</scope>
    <source>
        <strain evidence="1 2">IMI 309357</strain>
    </source>
</reference>
<dbReference type="Proteomes" id="UP000176998">
    <property type="component" value="Unassembled WGS sequence"/>
</dbReference>
<accession>A0A1G4B8S3</accession>
<keyword evidence="2" id="KW-1185">Reference proteome</keyword>
<sequence length="22" mass="2582">MIPAKARVGSLNFIIEDAYYYF</sequence>
<name>A0A1G4B8S3_9PEZI</name>
<dbReference type="EMBL" id="MJBS01000053">
    <property type="protein sequence ID" value="OHE97830.1"/>
    <property type="molecule type" value="Genomic_DNA"/>
</dbReference>
<evidence type="ECO:0000313" key="2">
    <source>
        <dbReference type="Proteomes" id="UP000176998"/>
    </source>
</evidence>
<dbReference type="AlphaFoldDB" id="A0A1G4B8S3"/>
<protein>
    <submittedName>
        <fullName evidence="1">Uncharacterized protein</fullName>
    </submittedName>
</protein>
<proteinExistence type="predicted"/>
<comment type="caution">
    <text evidence="1">The sequence shown here is derived from an EMBL/GenBank/DDBJ whole genome shotgun (WGS) entry which is preliminary data.</text>
</comment>
<organism evidence="1 2">
    <name type="scientific">Colletotrichum orchidophilum</name>
    <dbReference type="NCBI Taxonomy" id="1209926"/>
    <lineage>
        <taxon>Eukaryota</taxon>
        <taxon>Fungi</taxon>
        <taxon>Dikarya</taxon>
        <taxon>Ascomycota</taxon>
        <taxon>Pezizomycotina</taxon>
        <taxon>Sordariomycetes</taxon>
        <taxon>Hypocreomycetidae</taxon>
        <taxon>Glomerellales</taxon>
        <taxon>Glomerellaceae</taxon>
        <taxon>Colletotrichum</taxon>
    </lineage>
</organism>
<evidence type="ECO:0000313" key="1">
    <source>
        <dbReference type="EMBL" id="OHE97830.1"/>
    </source>
</evidence>
<gene>
    <name evidence="1" type="ORF">CORC01_06865</name>
</gene>